<dbReference type="Proteomes" id="UP000824156">
    <property type="component" value="Unassembled WGS sequence"/>
</dbReference>
<dbReference type="PANTHER" id="PTHR12815">
    <property type="entry name" value="SORTING AND ASSEMBLY MACHINERY SAMM50 PROTEIN FAMILY MEMBER"/>
    <property type="match status" value="1"/>
</dbReference>
<dbReference type="GO" id="GO:0019867">
    <property type="term" value="C:outer membrane"/>
    <property type="evidence" value="ECO:0007669"/>
    <property type="project" value="InterPro"/>
</dbReference>
<sequence>MKHCITFTNINCLGFLSPFKQQRGLLLVLSVLLFSAGCQTTKYLAEDETLYDKAVVDVETEDIPERFVEPLEEHLEELILPKPNAKLLGWRYKLGFWNMAGGDRDSSNNFFTRWLRKQGEKPVLMKDANREYNENLLRNRLENMGFFLAEVSSDTLTKGKLGEVHYAAVTGPIYRINSINYEIDSTSNIGKAIKETEAENVLRPKRNYSLDNIIQERERIDDKLKNNGYYYFNPNYLLVEVDSTIGDHKVDLYLTLKPETPKRAKEPQKIGNIIVYPNYTVTDAGYRKVNVNRLEPFNDLGFYFIDPENTYREKVLANHIFFYKDGIYNRAAHNRSINHLVNLNTFKFVKNEFVPSQTDSNTLDVYYYLTPMKRRSLRFEILGKTASVYNGSEVNLNWQIRNAFKGAETLSINVFGGYETQTGGSVSLNSNYYRYGADATITWPRLLSPFKWSSSRWYMPKTYLKAGYEFLDRRTAYRLSSLSTNFGYVWKEDIYKEHDLALAEIVYVQPQNITEAYKQQMDTVPMLKHMIEPQFSFGPNYNFTFTNTVDENLTHSFYFKGGLNLSGNVLGLIQGASQANQKELFNTPYAQFIKLEADFRHYYKLGRNQEIASRLVLGTSYSYGNSRSLPYLKQYFAGGPNSLRAFRARSVGPGTMMPQYLDKDYFFSDQTGDFKLELNTEYRAKIASILDWAAFIDAGNIWLQREDPDRPGAALTKDFLSELAVGGGLGLRFDFTFLILRT</sequence>
<reference evidence="7" key="2">
    <citation type="submission" date="2021-04" db="EMBL/GenBank/DDBJ databases">
        <authorList>
            <person name="Gilroy R."/>
        </authorList>
    </citation>
    <scope>NUCLEOTIDE SEQUENCE</scope>
    <source>
        <strain evidence="7">1719</strain>
    </source>
</reference>
<dbReference type="Gene3D" id="2.40.160.50">
    <property type="entry name" value="membrane protein fhac: a member of the omp85/tpsb transporter family"/>
    <property type="match status" value="1"/>
</dbReference>
<gene>
    <name evidence="7" type="ORF">H9853_01315</name>
</gene>
<feature type="domain" description="Bacterial surface antigen (D15)" evidence="6">
    <location>
        <begin position="477"/>
        <end position="737"/>
    </location>
</feature>
<evidence type="ECO:0000256" key="5">
    <source>
        <dbReference type="ARBA" id="ARBA00023237"/>
    </source>
</evidence>
<dbReference type="InterPro" id="IPR039910">
    <property type="entry name" value="D15-like"/>
</dbReference>
<protein>
    <submittedName>
        <fullName evidence="7">BamA/TamA family outer membrane protein</fullName>
    </submittedName>
</protein>
<reference evidence="7" key="1">
    <citation type="journal article" date="2021" name="PeerJ">
        <title>Extensive microbial diversity within the chicken gut microbiome revealed by metagenomics and culture.</title>
        <authorList>
            <person name="Gilroy R."/>
            <person name="Ravi A."/>
            <person name="Getino M."/>
            <person name="Pursley I."/>
            <person name="Horton D.L."/>
            <person name="Alikhan N.F."/>
            <person name="Baker D."/>
            <person name="Gharbi K."/>
            <person name="Hall N."/>
            <person name="Watson M."/>
            <person name="Adriaenssens E.M."/>
            <person name="Foster-Nyarko E."/>
            <person name="Jarju S."/>
            <person name="Secka A."/>
            <person name="Antonio M."/>
            <person name="Oren A."/>
            <person name="Chaudhuri R.R."/>
            <person name="La Ragione R."/>
            <person name="Hildebrand F."/>
            <person name="Pallen M.J."/>
        </authorList>
    </citation>
    <scope>NUCLEOTIDE SEQUENCE</scope>
    <source>
        <strain evidence="7">1719</strain>
    </source>
</reference>
<dbReference type="InterPro" id="IPR000184">
    <property type="entry name" value="Bac_surfAg_D15"/>
</dbReference>
<evidence type="ECO:0000256" key="4">
    <source>
        <dbReference type="ARBA" id="ARBA00023136"/>
    </source>
</evidence>
<comment type="caution">
    <text evidence="7">The sequence shown here is derived from an EMBL/GenBank/DDBJ whole genome shotgun (WGS) entry which is preliminary data.</text>
</comment>
<organism evidence="7 8">
    <name type="scientific">Candidatus Sphingobacterium stercoripullorum</name>
    <dbReference type="NCBI Taxonomy" id="2838759"/>
    <lineage>
        <taxon>Bacteria</taxon>
        <taxon>Pseudomonadati</taxon>
        <taxon>Bacteroidota</taxon>
        <taxon>Sphingobacteriia</taxon>
        <taxon>Sphingobacteriales</taxon>
        <taxon>Sphingobacteriaceae</taxon>
        <taxon>Sphingobacterium</taxon>
    </lineage>
</organism>
<feature type="non-terminal residue" evidence="7">
    <location>
        <position position="742"/>
    </location>
</feature>
<name>A0A9D2AYB7_9SPHI</name>
<keyword evidence="2" id="KW-0812">Transmembrane</keyword>
<evidence type="ECO:0000256" key="1">
    <source>
        <dbReference type="ARBA" id="ARBA00004370"/>
    </source>
</evidence>
<evidence type="ECO:0000313" key="8">
    <source>
        <dbReference type="Proteomes" id="UP000824156"/>
    </source>
</evidence>
<keyword evidence="5" id="KW-0998">Cell outer membrane</keyword>
<evidence type="ECO:0000313" key="7">
    <source>
        <dbReference type="EMBL" id="HIX53636.1"/>
    </source>
</evidence>
<dbReference type="Pfam" id="PF01103">
    <property type="entry name" value="Omp85"/>
    <property type="match status" value="1"/>
</dbReference>
<keyword evidence="4" id="KW-0472">Membrane</keyword>
<accession>A0A9D2AYB7</accession>
<evidence type="ECO:0000256" key="2">
    <source>
        <dbReference type="ARBA" id="ARBA00022692"/>
    </source>
</evidence>
<dbReference type="EMBL" id="DXEZ01000036">
    <property type="protein sequence ID" value="HIX53636.1"/>
    <property type="molecule type" value="Genomic_DNA"/>
</dbReference>
<evidence type="ECO:0000256" key="3">
    <source>
        <dbReference type="ARBA" id="ARBA00022729"/>
    </source>
</evidence>
<dbReference type="AlphaFoldDB" id="A0A9D2AYB7"/>
<evidence type="ECO:0000259" key="6">
    <source>
        <dbReference type="Pfam" id="PF01103"/>
    </source>
</evidence>
<dbReference type="PANTHER" id="PTHR12815:SF47">
    <property type="entry name" value="TRANSLOCATION AND ASSEMBLY MODULE SUBUNIT TAMA"/>
    <property type="match status" value="1"/>
</dbReference>
<keyword evidence="3" id="KW-0732">Signal</keyword>
<comment type="subcellular location">
    <subcellularLocation>
        <location evidence="1">Membrane</location>
    </subcellularLocation>
</comment>
<proteinExistence type="predicted"/>